<dbReference type="PANTHER" id="PTHR12526:SF595">
    <property type="entry name" value="BLL5217 PROTEIN"/>
    <property type="match status" value="1"/>
</dbReference>
<sequence>MTVLSIGYPFAPVTADPAGGAEQILAHVDRALVAAGHRSIVVAPQGSHVAGELRTIPAVDGEIDAAARTRVHGAVRDRIADELRGAPIDVIHYHGLDFGVYFAAAALPQLATLHLPIAWYAEAALRSGARLLPVSRDEAARAPAGLTLLPPIENGVDLDRYRPARSKSDYALALGRVAPIKGFHDAIAATRRAGVRLLMAGRLYPYPEHRRYFAAQVAPALDDWHRWIGAVAGHAKAQLIAGARCLLVPSTAPETSSLVAMEALASGTPVIAYRSGALPEVVEDGVTGFIVDDADSMGDAIARVDTIDPAACRAAAEARFSAARMTAEYLRLYERLAA</sequence>
<feature type="domain" description="Glycosyltransferase subfamily 4-like N-terminal" evidence="1">
    <location>
        <begin position="19"/>
        <end position="160"/>
    </location>
</feature>
<evidence type="ECO:0000259" key="1">
    <source>
        <dbReference type="Pfam" id="PF13439"/>
    </source>
</evidence>
<keyword evidence="3" id="KW-1185">Reference proteome</keyword>
<dbReference type="EMBL" id="WQMS01000006">
    <property type="protein sequence ID" value="MVO77311.1"/>
    <property type="molecule type" value="Genomic_DNA"/>
</dbReference>
<reference evidence="2 3" key="1">
    <citation type="submission" date="2019-12" db="EMBL/GenBank/DDBJ databases">
        <authorList>
            <person name="Huq M.A."/>
        </authorList>
    </citation>
    <scope>NUCLEOTIDE SEQUENCE [LARGE SCALE GENOMIC DNA]</scope>
    <source>
        <strain evidence="2 3">MAH-20</strain>
    </source>
</reference>
<name>A0A6I4J157_9SPHN</name>
<dbReference type="SUPFAM" id="SSF53756">
    <property type="entry name" value="UDP-Glycosyltransferase/glycogen phosphorylase"/>
    <property type="match status" value="1"/>
</dbReference>
<accession>A0A6I4J157</accession>
<evidence type="ECO:0000313" key="3">
    <source>
        <dbReference type="Proteomes" id="UP000441389"/>
    </source>
</evidence>
<evidence type="ECO:0000313" key="2">
    <source>
        <dbReference type="EMBL" id="MVO77311.1"/>
    </source>
</evidence>
<proteinExistence type="predicted"/>
<dbReference type="GO" id="GO:0016757">
    <property type="term" value="F:glycosyltransferase activity"/>
    <property type="evidence" value="ECO:0007669"/>
    <property type="project" value="UniProtKB-ARBA"/>
</dbReference>
<organism evidence="2 3">
    <name type="scientific">Sphingomonas horti</name>
    <dbReference type="NCBI Taxonomy" id="2682842"/>
    <lineage>
        <taxon>Bacteria</taxon>
        <taxon>Pseudomonadati</taxon>
        <taxon>Pseudomonadota</taxon>
        <taxon>Alphaproteobacteria</taxon>
        <taxon>Sphingomonadales</taxon>
        <taxon>Sphingomonadaceae</taxon>
        <taxon>Sphingomonas</taxon>
    </lineage>
</organism>
<keyword evidence="2" id="KW-0808">Transferase</keyword>
<dbReference type="Gene3D" id="3.40.50.2000">
    <property type="entry name" value="Glycogen Phosphorylase B"/>
    <property type="match status" value="2"/>
</dbReference>
<dbReference type="InterPro" id="IPR028098">
    <property type="entry name" value="Glyco_trans_4-like_N"/>
</dbReference>
<dbReference type="PANTHER" id="PTHR12526">
    <property type="entry name" value="GLYCOSYLTRANSFERASE"/>
    <property type="match status" value="1"/>
</dbReference>
<dbReference type="Pfam" id="PF13692">
    <property type="entry name" value="Glyco_trans_1_4"/>
    <property type="match status" value="1"/>
</dbReference>
<dbReference type="AlphaFoldDB" id="A0A6I4J157"/>
<comment type="caution">
    <text evidence="2">The sequence shown here is derived from an EMBL/GenBank/DDBJ whole genome shotgun (WGS) entry which is preliminary data.</text>
</comment>
<dbReference type="Pfam" id="PF13439">
    <property type="entry name" value="Glyco_transf_4"/>
    <property type="match status" value="1"/>
</dbReference>
<gene>
    <name evidence="2" type="ORF">GON01_05080</name>
</gene>
<dbReference type="Proteomes" id="UP000441389">
    <property type="component" value="Unassembled WGS sequence"/>
</dbReference>
<protein>
    <submittedName>
        <fullName evidence="2">Glycosyltransferase</fullName>
    </submittedName>
</protein>